<dbReference type="AlphaFoldDB" id="A0A8S0R138"/>
<accession>A0A8S0R138</accession>
<dbReference type="PANTHER" id="PTHR33047">
    <property type="entry name" value="PROTEIN TAR1"/>
    <property type="match status" value="1"/>
</dbReference>
<comment type="caution">
    <text evidence="1">The sequence shown here is derived from an EMBL/GenBank/DDBJ whole genome shotgun (WGS) entry which is preliminary data.</text>
</comment>
<proteinExistence type="predicted"/>
<protein>
    <recommendedName>
        <fullName evidence="3">Senescence-associated protein</fullName>
    </recommendedName>
</protein>
<evidence type="ECO:0000313" key="2">
    <source>
        <dbReference type="Proteomes" id="UP000594638"/>
    </source>
</evidence>
<dbReference type="InterPro" id="IPR052997">
    <property type="entry name" value="RRT15-like"/>
</dbReference>
<reference evidence="1 2" key="1">
    <citation type="submission" date="2019-12" db="EMBL/GenBank/DDBJ databases">
        <authorList>
            <person name="Alioto T."/>
            <person name="Alioto T."/>
            <person name="Gomez Garrido J."/>
        </authorList>
    </citation>
    <scope>NUCLEOTIDE SEQUENCE [LARGE SCALE GENOMIC DNA]</scope>
</reference>
<sequence>MSDSLHRERVGAEASRGRTLSATIKATVFRGHVDCSGFGRRLDLCWSTPRVDWRTVCHPSTSNRDASSTPIHFLPDNFKHSLTLFSKFFSSLPRQGRCLIFRHFWAWCAGHVRDASRPRQGHSLIFRQFLAVSRHGVQAIFGMRPRHGRDTASFSGISGHRVISRHGVQAMSGTRPGHSRDVASFSSISGHDVQAMSGGVLATAISGTGCGYMKAAPSVVHVKDAGTCRQHVVYLNANGRHTRYAKGHLMHPNSASQLMDIACPIREQLRSSVKDSTHRLMAIVLQGGQRSTSAARVWQTTCAPRGCKTHTTGRQVDGGKSRHRRIKKQRRYERLAATSHYRCSNFSDTSSFKFRRSKGSLGHDFTVHIRTGNQNQMSFYLSIPHEISVLVELILGHLRYLLTNVLAQSNSTPDNVFHLDRPAKRALGPKRGTVPRLRFTK</sequence>
<gene>
    <name evidence="1" type="ORF">OLEA9_A099176</name>
</gene>
<name>A0A8S0R138_OLEEU</name>
<dbReference type="EMBL" id="CACTIH010002026">
    <property type="protein sequence ID" value="CAA2971818.1"/>
    <property type="molecule type" value="Genomic_DNA"/>
</dbReference>
<dbReference type="Proteomes" id="UP000594638">
    <property type="component" value="Unassembled WGS sequence"/>
</dbReference>
<organism evidence="1 2">
    <name type="scientific">Olea europaea subsp. europaea</name>
    <dbReference type="NCBI Taxonomy" id="158383"/>
    <lineage>
        <taxon>Eukaryota</taxon>
        <taxon>Viridiplantae</taxon>
        <taxon>Streptophyta</taxon>
        <taxon>Embryophyta</taxon>
        <taxon>Tracheophyta</taxon>
        <taxon>Spermatophyta</taxon>
        <taxon>Magnoliopsida</taxon>
        <taxon>eudicotyledons</taxon>
        <taxon>Gunneridae</taxon>
        <taxon>Pentapetalae</taxon>
        <taxon>asterids</taxon>
        <taxon>lamiids</taxon>
        <taxon>Lamiales</taxon>
        <taxon>Oleaceae</taxon>
        <taxon>Oleeae</taxon>
        <taxon>Olea</taxon>
    </lineage>
</organism>
<dbReference type="PANTHER" id="PTHR33047:SF41">
    <property type="entry name" value="REGULATOR OF RDNA TRANSCRIPTION PROTEIN 15"/>
    <property type="match status" value="1"/>
</dbReference>
<dbReference type="OrthoDB" id="1272866at2759"/>
<evidence type="ECO:0008006" key="3">
    <source>
        <dbReference type="Google" id="ProtNLM"/>
    </source>
</evidence>
<dbReference type="Gramene" id="OE9A099176T1">
    <property type="protein sequence ID" value="OE9A099176C1"/>
    <property type="gene ID" value="OE9A099176"/>
</dbReference>
<evidence type="ECO:0000313" key="1">
    <source>
        <dbReference type="EMBL" id="CAA2971818.1"/>
    </source>
</evidence>
<keyword evidence="2" id="KW-1185">Reference proteome</keyword>